<feature type="binding site" evidence="5">
    <location>
        <begin position="291"/>
        <end position="296"/>
    </location>
    <ligand>
        <name>ATP</name>
        <dbReference type="ChEBI" id="CHEBI:30616"/>
    </ligand>
</feature>
<gene>
    <name evidence="5" type="primary">dltA</name>
    <name evidence="8" type="ORF">SAMN05216431_105101</name>
</gene>
<feature type="binding site" evidence="5">
    <location>
        <position position="196"/>
    </location>
    <ligand>
        <name>D-alanine</name>
        <dbReference type="ChEBI" id="CHEBI:57416"/>
    </ligand>
</feature>
<proteinExistence type="inferred from homology"/>
<comment type="function">
    <text evidence="5">Catalyzes the first step in the D-alanylation of lipoteichoic acid (LTA), the activation of D-alanine and its transfer onto the D-alanyl carrier protein (Dcp) DltC. In an ATP-dependent two-step reaction, forms a high energy D-alanyl-AMP intermediate, followed by transfer of the D-alanyl residue as a thiol ester to the phosphopantheinyl prosthetic group of the Dcp. D-alanylation of LTA plays an important role in modulating the properties of the cell wall in Gram-positive bacteria, influencing the net charge of the cell wall.</text>
</comment>
<evidence type="ECO:0000256" key="3">
    <source>
        <dbReference type="ARBA" id="ARBA00022741"/>
    </source>
</evidence>
<evidence type="ECO:0000313" key="8">
    <source>
        <dbReference type="EMBL" id="SEM62173.1"/>
    </source>
</evidence>
<dbReference type="GO" id="GO:0016874">
    <property type="term" value="F:ligase activity"/>
    <property type="evidence" value="ECO:0007669"/>
    <property type="project" value="UniProtKB-KW"/>
</dbReference>
<keyword evidence="2 5" id="KW-0436">Ligase</keyword>
<keyword evidence="3 5" id="KW-0547">Nucleotide-binding</keyword>
<sequence length="507" mass="56515">MQNIIEQIDQVAKTYPDRICYDYLGSTHTYQELKTKSDALSNYLKQTLPKEGPVIVYGGQKFDVLVTFLAVVKAGHAYIPVDVNSSLDRLKVIAEIAKPAACLALETLPEIDLDLLVMEQAALKAQMNNTKAVADVSTYVSNQDIFYIIFTSGTTGQPKGVQISHDNLLSFITWMNQTFPKAFSQTSLSQAPYSFDLSVMDLYPTLVNGGKLAVLPKDVTANFKDLFSWLPQLKLNTWVSTPSFADICLINPDFNAQKLPDLNYFLFCGEELTHATAQKLKTRFPSAKIYNTYGPTEATVAVTQVEITQDILDAYPRLPIGICKDDAQIVLLDDDGKDVALGQTGEIVIVGGGVSKGYLNNPLKTRQTFLTYQGRPAYKTGDLGRFDAKGQLLYAGRKDFQIKLHGYRIELEDVDQCLSRVSFVNKAAAVPKYDQNHKVSQLIAYVKAENHHFTSNFQLTQAIKQELKAVMMPYMMPNRFVYVDELPLTPNGKVNRKLLLKEVNGDA</sequence>
<keyword evidence="1 5" id="KW-0963">Cytoplasm</keyword>
<dbReference type="Proteomes" id="UP000182089">
    <property type="component" value="Unassembled WGS sequence"/>
</dbReference>
<dbReference type="EC" id="6.2.1.54" evidence="5"/>
<feature type="binding site" evidence="5">
    <location>
        <position position="382"/>
    </location>
    <ligand>
        <name>ATP</name>
        <dbReference type="ChEBI" id="CHEBI:30616"/>
    </ligand>
</feature>
<dbReference type="SUPFAM" id="SSF56801">
    <property type="entry name" value="Acetyl-CoA synthetase-like"/>
    <property type="match status" value="1"/>
</dbReference>
<feature type="binding site" evidence="5">
    <location>
        <begin position="151"/>
        <end position="152"/>
    </location>
    <ligand>
        <name>ATP</name>
        <dbReference type="ChEBI" id="CHEBI:30616"/>
    </ligand>
</feature>
<dbReference type="Pfam" id="PF00501">
    <property type="entry name" value="AMP-binding"/>
    <property type="match status" value="1"/>
</dbReference>
<dbReference type="InterPro" id="IPR000873">
    <property type="entry name" value="AMP-dep_synth/lig_dom"/>
</dbReference>
<accession>A0ABY1AB90</accession>
<dbReference type="InterPro" id="IPR025110">
    <property type="entry name" value="AMP-bd_C"/>
</dbReference>
<dbReference type="InterPro" id="IPR042099">
    <property type="entry name" value="ANL_N_sf"/>
</dbReference>
<feature type="domain" description="AMP-binding enzyme C-terminal" evidence="7">
    <location>
        <begin position="414"/>
        <end position="493"/>
    </location>
</feature>
<dbReference type="InterPro" id="IPR044507">
    <property type="entry name" value="DltA-like"/>
</dbReference>
<comment type="caution">
    <text evidence="8">The sequence shown here is derived from an EMBL/GenBank/DDBJ whole genome shotgun (WGS) entry which is preliminary data.</text>
</comment>
<comment type="catalytic activity">
    <reaction evidence="5">
        <text>holo-[D-alanyl-carrier protein] + D-alanine + ATP = D-alanyl-[D-alanyl-carrier protein] + AMP + diphosphate</text>
        <dbReference type="Rhea" id="RHEA:55132"/>
        <dbReference type="Rhea" id="RHEA-COMP:14102"/>
        <dbReference type="Rhea" id="RHEA-COMP:14103"/>
        <dbReference type="ChEBI" id="CHEBI:30616"/>
        <dbReference type="ChEBI" id="CHEBI:33019"/>
        <dbReference type="ChEBI" id="CHEBI:57416"/>
        <dbReference type="ChEBI" id="CHEBI:64479"/>
        <dbReference type="ChEBI" id="CHEBI:138620"/>
        <dbReference type="ChEBI" id="CHEBI:456215"/>
        <dbReference type="EC" id="6.2.1.54"/>
    </reaction>
</comment>
<feature type="binding site" evidence="5">
    <location>
        <begin position="394"/>
        <end position="397"/>
    </location>
    <ligand>
        <name>ATP</name>
        <dbReference type="ChEBI" id="CHEBI:30616"/>
    </ligand>
</feature>
<dbReference type="InterPro" id="IPR045851">
    <property type="entry name" value="AMP-bd_C_sf"/>
</dbReference>
<dbReference type="EMBL" id="FOCC01000005">
    <property type="protein sequence ID" value="SEM62173.1"/>
    <property type="molecule type" value="Genomic_DNA"/>
</dbReference>
<dbReference type="HAMAP" id="MF_00593">
    <property type="entry name" value="DltA"/>
    <property type="match status" value="1"/>
</dbReference>
<name>A0ABY1AB90_9LACO</name>
<comment type="pathway">
    <text evidence="5">Cell wall biogenesis; lipoteichoic acid biosynthesis.</text>
</comment>
<dbReference type="InterPro" id="IPR010071">
    <property type="entry name" value="AA_adenyl_dom"/>
</dbReference>
<evidence type="ECO:0000256" key="1">
    <source>
        <dbReference type="ARBA" id="ARBA00022490"/>
    </source>
</evidence>
<dbReference type="Pfam" id="PF13193">
    <property type="entry name" value="AMP-binding_C"/>
    <property type="match status" value="1"/>
</dbReference>
<dbReference type="PROSITE" id="PS00455">
    <property type="entry name" value="AMP_BINDING"/>
    <property type="match status" value="1"/>
</dbReference>
<dbReference type="NCBIfam" id="TIGR01734">
    <property type="entry name" value="D-ala-DACP-lig"/>
    <property type="match status" value="1"/>
</dbReference>
<dbReference type="Gene3D" id="3.30.300.30">
    <property type="match status" value="1"/>
</dbReference>
<dbReference type="PANTHER" id="PTHR45398">
    <property type="match status" value="1"/>
</dbReference>
<feature type="binding site" evidence="5">
    <location>
        <position position="300"/>
    </location>
    <ligand>
        <name>D-alanine</name>
        <dbReference type="ChEBI" id="CHEBI:57416"/>
    </ligand>
</feature>
<dbReference type="CDD" id="cd05945">
    <property type="entry name" value="DltA"/>
    <property type="match status" value="1"/>
</dbReference>
<comment type="subcellular location">
    <subcellularLocation>
        <location evidence="5">Cytoplasm</location>
    </subcellularLocation>
</comment>
<keyword evidence="4 5" id="KW-0067">ATP-binding</keyword>
<evidence type="ECO:0000256" key="4">
    <source>
        <dbReference type="ARBA" id="ARBA00022840"/>
    </source>
</evidence>
<feature type="domain" description="AMP-dependent synthetase/ligase" evidence="6">
    <location>
        <begin position="9"/>
        <end position="359"/>
    </location>
</feature>
<organism evidence="8 9">
    <name type="scientific">Ligilactobacillus ruminis</name>
    <dbReference type="NCBI Taxonomy" id="1623"/>
    <lineage>
        <taxon>Bacteria</taxon>
        <taxon>Bacillati</taxon>
        <taxon>Bacillota</taxon>
        <taxon>Bacilli</taxon>
        <taxon>Lactobacillales</taxon>
        <taxon>Lactobacillaceae</taxon>
        <taxon>Ligilactobacillus</taxon>
    </lineage>
</organism>
<dbReference type="PANTHER" id="PTHR45398:SF1">
    <property type="entry name" value="ENZYME, PUTATIVE (JCVI)-RELATED"/>
    <property type="match status" value="1"/>
</dbReference>
<feature type="binding site" evidence="5">
    <location>
        <position position="493"/>
    </location>
    <ligand>
        <name>ATP</name>
        <dbReference type="ChEBI" id="CHEBI:30616"/>
    </ligand>
</feature>
<reference evidence="8 9" key="1">
    <citation type="submission" date="2016-10" db="EMBL/GenBank/DDBJ databases">
        <authorList>
            <person name="Varghese N."/>
            <person name="Submissions S."/>
        </authorList>
    </citation>
    <scope>NUCLEOTIDE SEQUENCE [LARGE SCALE GENOMIC DNA]</scope>
    <source>
        <strain evidence="8 9">WC1T17</strain>
    </source>
</reference>
<evidence type="ECO:0000256" key="5">
    <source>
        <dbReference type="HAMAP-Rule" id="MF_00593"/>
    </source>
</evidence>
<protein>
    <recommendedName>
        <fullName evidence="5">D-alanine--D-alanyl carrier protein ligase</fullName>
        <shortName evidence="5">DCL</shortName>
        <ecNumber evidence="5">6.2.1.54</ecNumber>
    </recommendedName>
    <alternativeName>
        <fullName evidence="5">D-alanine--poly(phosphoribitol) ligase subunit 1</fullName>
    </alternativeName>
    <alternativeName>
        <fullName evidence="5">D-alanine-activating enzyme</fullName>
        <shortName evidence="5">DAE</shortName>
    </alternativeName>
</protein>
<dbReference type="NCBIfam" id="NF003417">
    <property type="entry name" value="PRK04813.1"/>
    <property type="match status" value="1"/>
</dbReference>
<dbReference type="Gene3D" id="3.40.50.12780">
    <property type="entry name" value="N-terminal domain of ligase-like"/>
    <property type="match status" value="1"/>
</dbReference>
<comment type="similarity">
    <text evidence="5">Belongs to the ATP-dependent AMP-binding enzyme family. DltA subfamily.</text>
</comment>
<evidence type="ECO:0000259" key="6">
    <source>
        <dbReference type="Pfam" id="PF00501"/>
    </source>
</evidence>
<dbReference type="InterPro" id="IPR020845">
    <property type="entry name" value="AMP-binding_CS"/>
</dbReference>
<evidence type="ECO:0000259" key="7">
    <source>
        <dbReference type="Pfam" id="PF13193"/>
    </source>
</evidence>
<evidence type="ECO:0000256" key="2">
    <source>
        <dbReference type="ARBA" id="ARBA00022598"/>
    </source>
</evidence>
<evidence type="ECO:0000313" key="9">
    <source>
        <dbReference type="Proteomes" id="UP000182089"/>
    </source>
</evidence>
<dbReference type="NCBIfam" id="TIGR01733">
    <property type="entry name" value="AA-adenyl-dom"/>
    <property type="match status" value="1"/>
</dbReference>
<dbReference type="InterPro" id="IPR010072">
    <property type="entry name" value="DltA"/>
</dbReference>
<feature type="binding site" evidence="5">
    <location>
        <position position="493"/>
    </location>
    <ligand>
        <name>D-alanine</name>
        <dbReference type="ChEBI" id="CHEBI:57416"/>
    </ligand>
</feature>